<keyword evidence="2" id="KW-1185">Reference proteome</keyword>
<evidence type="ECO:0000313" key="1">
    <source>
        <dbReference type="EMBL" id="ETW98381.1"/>
    </source>
</evidence>
<organism evidence="1 2">
    <name type="scientific">Candidatus Entotheonella gemina</name>
    <dbReference type="NCBI Taxonomy" id="1429439"/>
    <lineage>
        <taxon>Bacteria</taxon>
        <taxon>Pseudomonadati</taxon>
        <taxon>Nitrospinota/Tectimicrobiota group</taxon>
        <taxon>Candidatus Tectimicrobiota</taxon>
        <taxon>Candidatus Entotheonellia</taxon>
        <taxon>Candidatus Entotheonellales</taxon>
        <taxon>Candidatus Entotheonellaceae</taxon>
        <taxon>Candidatus Entotheonella</taxon>
    </lineage>
</organism>
<comment type="caution">
    <text evidence="1">The sequence shown here is derived from an EMBL/GenBank/DDBJ whole genome shotgun (WGS) entry which is preliminary data.</text>
</comment>
<dbReference type="EMBL" id="AZHX01001953">
    <property type="protein sequence ID" value="ETW98381.1"/>
    <property type="molecule type" value="Genomic_DNA"/>
</dbReference>
<protein>
    <submittedName>
        <fullName evidence="1">Uncharacterized protein</fullName>
    </submittedName>
</protein>
<accession>W4LM13</accession>
<reference evidence="1 2" key="1">
    <citation type="journal article" date="2014" name="Nature">
        <title>An environmental bacterial taxon with a large and distinct metabolic repertoire.</title>
        <authorList>
            <person name="Wilson M.C."/>
            <person name="Mori T."/>
            <person name="Ruckert C."/>
            <person name="Uria A.R."/>
            <person name="Helf M.J."/>
            <person name="Takada K."/>
            <person name="Gernert C."/>
            <person name="Steffens U.A."/>
            <person name="Heycke N."/>
            <person name="Schmitt S."/>
            <person name="Rinke C."/>
            <person name="Helfrich E.J."/>
            <person name="Brachmann A.O."/>
            <person name="Gurgui C."/>
            <person name="Wakimoto T."/>
            <person name="Kracht M."/>
            <person name="Crusemann M."/>
            <person name="Hentschel U."/>
            <person name="Abe I."/>
            <person name="Matsunaga S."/>
            <person name="Kalinowski J."/>
            <person name="Takeyama H."/>
            <person name="Piel J."/>
        </authorList>
    </citation>
    <scope>NUCLEOTIDE SEQUENCE [LARGE SCALE GENOMIC DNA]</scope>
    <source>
        <strain evidence="2">TSY2</strain>
    </source>
</reference>
<proteinExistence type="predicted"/>
<dbReference type="Proteomes" id="UP000019140">
    <property type="component" value="Unassembled WGS sequence"/>
</dbReference>
<dbReference type="HOGENOM" id="CLU_2205229_0_0_7"/>
<name>W4LM13_9BACT</name>
<sequence>MSGGHLRDLMRLIYYACNETDDKITHSHARTAINTLIRDYEMVVRDDEYVQLVEAYRTQNPPNNELSRKLIYNNVLLVYREPDATEWKDVHPAVIQNTKFQREFNQP</sequence>
<gene>
    <name evidence="1" type="ORF">ETSY2_42915</name>
</gene>
<evidence type="ECO:0000313" key="2">
    <source>
        <dbReference type="Proteomes" id="UP000019140"/>
    </source>
</evidence>
<dbReference type="AlphaFoldDB" id="W4LM13"/>